<evidence type="ECO:0000256" key="3">
    <source>
        <dbReference type="ARBA" id="ARBA00060902"/>
    </source>
</evidence>
<dbReference type="Pfam" id="PF06585">
    <property type="entry name" value="JHBP"/>
    <property type="match status" value="1"/>
</dbReference>
<evidence type="ECO:0000256" key="4">
    <source>
        <dbReference type="SAM" id="MobiDB-lite"/>
    </source>
</evidence>
<dbReference type="Proteomes" id="UP001151699">
    <property type="component" value="Chromosome C"/>
</dbReference>
<proteinExistence type="inferred from homology"/>
<keyword evidence="2" id="KW-0090">Biological rhythms</keyword>
<dbReference type="EMBL" id="WJQU01000004">
    <property type="protein sequence ID" value="KAJ6635280.1"/>
    <property type="molecule type" value="Genomic_DNA"/>
</dbReference>
<dbReference type="GO" id="GO:0005829">
    <property type="term" value="C:cytosol"/>
    <property type="evidence" value="ECO:0007669"/>
    <property type="project" value="TreeGrafter"/>
</dbReference>
<gene>
    <name evidence="6" type="primary">Strip2</name>
    <name evidence="6" type="ORF">Bhyg_13865</name>
</gene>
<comment type="caution">
    <text evidence="6">The sequence shown here is derived from an EMBL/GenBank/DDBJ whole genome shotgun (WGS) entry which is preliminary data.</text>
</comment>
<feature type="region of interest" description="Disordered" evidence="4">
    <location>
        <begin position="1"/>
        <end position="51"/>
    </location>
</feature>
<feature type="compositionally biased region" description="Polar residues" evidence="4">
    <location>
        <begin position="1"/>
        <end position="15"/>
    </location>
</feature>
<dbReference type="GO" id="GO:0007010">
    <property type="term" value="P:cytoskeleton organization"/>
    <property type="evidence" value="ECO:0007669"/>
    <property type="project" value="TreeGrafter"/>
</dbReference>
<dbReference type="OrthoDB" id="18234at2759"/>
<evidence type="ECO:0000256" key="1">
    <source>
        <dbReference type="ARBA" id="ARBA00022729"/>
    </source>
</evidence>
<dbReference type="Gene3D" id="3.15.10.30">
    <property type="entry name" value="Haemolymph juvenile hormone binding protein"/>
    <property type="match status" value="2"/>
</dbReference>
<reference evidence="6" key="1">
    <citation type="submission" date="2022-07" db="EMBL/GenBank/DDBJ databases">
        <authorList>
            <person name="Trinca V."/>
            <person name="Uliana J.V.C."/>
            <person name="Torres T.T."/>
            <person name="Ward R.J."/>
            <person name="Monesi N."/>
        </authorList>
    </citation>
    <scope>NUCLEOTIDE SEQUENCE</scope>
    <source>
        <strain evidence="6">HSMRA1968</strain>
        <tissue evidence="6">Whole embryos</tissue>
    </source>
</reference>
<feature type="domain" description="Far11/STRP C-terminal" evidence="5">
    <location>
        <begin position="101"/>
        <end position="627"/>
    </location>
</feature>
<accession>A0A9Q0MQE5</accession>
<dbReference type="SMART" id="SM00700">
    <property type="entry name" value="JHBP"/>
    <property type="match status" value="2"/>
</dbReference>
<dbReference type="AlphaFoldDB" id="A0A9Q0MQE5"/>
<sequence>QNLIKQGSLNEQEQISMEMEAQQSENEDDASDFFSSYNDPTLDGGQKETQYSPVMPIRNIERLPWTPKVRQKDIDQFLDATRNKFIGFTLPEDNQSLAGLPQPIHEGFKTLNQHIYVSLADVRIKREEEISRYPLLKIEGEIPINPVEILYQAILPNLPQYMIALLKILLAAAPTSKAKTESINIMADVLPEEMPMTVTQSTKLGIDVNRHKEIIVKAVSAILLLYLKHFKINHVYQFEFMSQHLVFANCIPLVLKFFNQHIMTYIGSKNSTDSNFSACTTESIAQLYKQLGTGIDGLDSVEFDPFKLEELVIVGDDGGGPVSLNVTLNEVVLTGFSTITVDKADFVPSNQTWILKLSLPKVNIKGFYRMKGKILVLPLVGSAGLNITGYLKTDLYENDGHIFFNVTEVKVEYQFADVKLHFDNLFKGIKALEETTNQYFNENWRELLDALPIVKKIIEEVYGTLIPISDFPACILGEPPELGADSFVIGGTATYSWRNIFSCINLLRVLNKLTKWKHSRIMMLVVFKSAPILKQTLKVRHAMMQLYVLKLLKMQTRYLGRQWRKSNMKTISAIYSKVRHRLNDDWAFGNGIDGLESLEFDPAKFEEMVIVGDDGGGPVSLNVTLNEVVLTGFSTITVDKADFVPSNQTWILKLCLPKGKIEGFYRMKGKILVLPLVGSAGLNITGYMKTDLYENDGHMFFNVTEVKVEYQIADVKLHFDNLFQGIKALEETTNQYFNENWRELLDALPIVKKIIEEVYDSTGLIKNKLQIAKKYISSDIVDITNQKNK</sequence>
<dbReference type="SMART" id="SM01293">
    <property type="entry name" value="DUF3402"/>
    <property type="match status" value="1"/>
</dbReference>
<evidence type="ECO:0000256" key="2">
    <source>
        <dbReference type="ARBA" id="ARBA00023108"/>
    </source>
</evidence>
<dbReference type="GO" id="GO:0007623">
    <property type="term" value="P:circadian rhythm"/>
    <property type="evidence" value="ECO:0007669"/>
    <property type="project" value="UniProtKB-ARBA"/>
</dbReference>
<dbReference type="InterPro" id="IPR038606">
    <property type="entry name" value="To_sf"/>
</dbReference>
<evidence type="ECO:0000259" key="5">
    <source>
        <dbReference type="SMART" id="SM01293"/>
    </source>
</evidence>
<dbReference type="PANTHER" id="PTHR13239:SF4">
    <property type="entry name" value="AT25231P"/>
    <property type="match status" value="1"/>
</dbReference>
<dbReference type="Pfam" id="PF11882">
    <property type="entry name" value="DUF3402"/>
    <property type="match status" value="1"/>
</dbReference>
<evidence type="ECO:0000313" key="6">
    <source>
        <dbReference type="EMBL" id="KAJ6635280.1"/>
    </source>
</evidence>
<keyword evidence="7" id="KW-1185">Reference proteome</keyword>
<dbReference type="InterPro" id="IPR021819">
    <property type="entry name" value="Far11/STRP_C"/>
</dbReference>
<protein>
    <submittedName>
        <fullName evidence="6">Striatin-interacting proteins 2</fullName>
    </submittedName>
</protein>
<dbReference type="InterPro" id="IPR010562">
    <property type="entry name" value="Haemolymph_juvenile_hormone-bd"/>
</dbReference>
<dbReference type="FunFam" id="3.15.10.30:FF:000001">
    <property type="entry name" value="Takeout-like protein 1"/>
    <property type="match status" value="1"/>
</dbReference>
<evidence type="ECO:0000313" key="7">
    <source>
        <dbReference type="Proteomes" id="UP001151699"/>
    </source>
</evidence>
<comment type="similarity">
    <text evidence="3">Belongs to the TO family.</text>
</comment>
<dbReference type="InterPro" id="IPR040185">
    <property type="entry name" value="Far11/STRP"/>
</dbReference>
<organism evidence="6 7">
    <name type="scientific">Pseudolycoriella hygida</name>
    <dbReference type="NCBI Taxonomy" id="35572"/>
    <lineage>
        <taxon>Eukaryota</taxon>
        <taxon>Metazoa</taxon>
        <taxon>Ecdysozoa</taxon>
        <taxon>Arthropoda</taxon>
        <taxon>Hexapoda</taxon>
        <taxon>Insecta</taxon>
        <taxon>Pterygota</taxon>
        <taxon>Neoptera</taxon>
        <taxon>Endopterygota</taxon>
        <taxon>Diptera</taxon>
        <taxon>Nematocera</taxon>
        <taxon>Sciaroidea</taxon>
        <taxon>Sciaridae</taxon>
        <taxon>Pseudolycoriella</taxon>
    </lineage>
</organism>
<feature type="non-terminal residue" evidence="6">
    <location>
        <position position="1"/>
    </location>
</feature>
<keyword evidence="1" id="KW-0732">Signal</keyword>
<dbReference type="PANTHER" id="PTHR13239">
    <property type="entry name" value="PROTEIN REQUIRED FOR HYPHAL ANASTOMOSIS HAM-2"/>
    <property type="match status" value="1"/>
</dbReference>
<name>A0A9Q0MQE5_9DIPT</name>